<dbReference type="InterPro" id="IPR003848">
    <property type="entry name" value="DUF218"/>
</dbReference>
<keyword evidence="1" id="KW-0472">Membrane</keyword>
<dbReference type="Pfam" id="PF02698">
    <property type="entry name" value="DUF218"/>
    <property type="match status" value="1"/>
</dbReference>
<sequence length="266" mass="29452">MLFALKKYLGGFLMPLPFMLLLILAGLLLLWFSRWQKTGKTLITVSWLGLVLLSLQPVADALLLTTEKPYEKRYELITPPEVQQQDLRYIVVLGGGFTYNPEWSPSANLISNSLPRVTEGVRLALRYPQATLIFTGGPGVNSISSAEMAAEVAQSLGISAERTLPLVLPKDTGEEAEEVEKIVGSAPFLLVTSANHMTRAKAFFDARGLHPIPAPANQLAVTTPLHSWEKTIPSAYYLSHSERVWYEGLGRLWQSVKKSDSSEEQE</sequence>
<dbReference type="NCBIfam" id="NF007794">
    <property type="entry name" value="PRK10494.1"/>
    <property type="match status" value="1"/>
</dbReference>
<feature type="transmembrane region" description="Helical" evidence="1">
    <location>
        <begin position="12"/>
        <end position="32"/>
    </location>
</feature>
<keyword evidence="1" id="KW-1133">Transmembrane helix</keyword>
<name>A0A433ZVK6_MORMO</name>
<evidence type="ECO:0000256" key="1">
    <source>
        <dbReference type="SAM" id="Phobius"/>
    </source>
</evidence>
<dbReference type="Proteomes" id="UP000286908">
    <property type="component" value="Unassembled WGS sequence"/>
</dbReference>
<dbReference type="CDD" id="cd06259">
    <property type="entry name" value="YdcF-like"/>
    <property type="match status" value="1"/>
</dbReference>
<proteinExistence type="predicted"/>
<dbReference type="OrthoDB" id="9809813at2"/>
<evidence type="ECO:0000259" key="2">
    <source>
        <dbReference type="Pfam" id="PF02698"/>
    </source>
</evidence>
<comment type="caution">
    <text evidence="3">The sequence shown here is derived from an EMBL/GenBank/DDBJ whole genome shotgun (WGS) entry which is preliminary data.</text>
</comment>
<dbReference type="PANTHER" id="PTHR30336">
    <property type="entry name" value="INNER MEMBRANE PROTEIN, PROBABLE PERMEASE"/>
    <property type="match status" value="1"/>
</dbReference>
<dbReference type="PANTHER" id="PTHR30336:SF4">
    <property type="entry name" value="ENVELOPE BIOGENESIS FACTOR ELYC"/>
    <property type="match status" value="1"/>
</dbReference>
<reference evidence="3 4" key="1">
    <citation type="submission" date="2017-08" db="EMBL/GenBank/DDBJ databases">
        <title>Draft genome sequence of pheromone producing symbiont Morganella morganii, of the female New Zealand grass grub Costelytra giveni.</title>
        <authorList>
            <person name="Laugraud A."/>
            <person name="Young S.D."/>
            <person name="Hurst M.H."/>
        </authorList>
    </citation>
    <scope>NUCLEOTIDE SEQUENCE [LARGE SCALE GENOMIC DNA]</scope>
    <source>
        <strain evidence="3 4">MMsCG</strain>
    </source>
</reference>
<dbReference type="GO" id="GO:0000270">
    <property type="term" value="P:peptidoglycan metabolic process"/>
    <property type="evidence" value="ECO:0007669"/>
    <property type="project" value="TreeGrafter"/>
</dbReference>
<evidence type="ECO:0000313" key="4">
    <source>
        <dbReference type="Proteomes" id="UP000286908"/>
    </source>
</evidence>
<accession>A0A433ZVK6</accession>
<dbReference type="AlphaFoldDB" id="A0A433ZVK6"/>
<evidence type="ECO:0000313" key="3">
    <source>
        <dbReference type="EMBL" id="RUT66160.1"/>
    </source>
</evidence>
<dbReference type="GO" id="GO:0005886">
    <property type="term" value="C:plasma membrane"/>
    <property type="evidence" value="ECO:0007669"/>
    <property type="project" value="TreeGrafter"/>
</dbReference>
<protein>
    <submittedName>
        <fullName evidence="3">Envelope biogenesis factor ElyC</fullName>
    </submittedName>
</protein>
<gene>
    <name evidence="3" type="ORF">CKG00_06970</name>
</gene>
<feature type="transmembrane region" description="Helical" evidence="1">
    <location>
        <begin position="44"/>
        <end position="64"/>
    </location>
</feature>
<organism evidence="3 4">
    <name type="scientific">Morganella morganii</name>
    <name type="common">Proteus morganii</name>
    <dbReference type="NCBI Taxonomy" id="582"/>
    <lineage>
        <taxon>Bacteria</taxon>
        <taxon>Pseudomonadati</taxon>
        <taxon>Pseudomonadota</taxon>
        <taxon>Gammaproteobacteria</taxon>
        <taxon>Enterobacterales</taxon>
        <taxon>Morganellaceae</taxon>
        <taxon>Morganella</taxon>
    </lineage>
</organism>
<dbReference type="InterPro" id="IPR051599">
    <property type="entry name" value="Cell_Envelope_Assoc"/>
</dbReference>
<keyword evidence="1" id="KW-0812">Transmembrane</keyword>
<dbReference type="GO" id="GO:0043164">
    <property type="term" value="P:Gram-negative-bacterium-type cell wall biogenesis"/>
    <property type="evidence" value="ECO:0007669"/>
    <property type="project" value="TreeGrafter"/>
</dbReference>
<feature type="domain" description="DUF218" evidence="2">
    <location>
        <begin position="89"/>
        <end position="250"/>
    </location>
</feature>
<dbReference type="EMBL" id="NRQY01000001">
    <property type="protein sequence ID" value="RUT66160.1"/>
    <property type="molecule type" value="Genomic_DNA"/>
</dbReference>